<dbReference type="InterPro" id="IPR052807">
    <property type="entry name" value="Mito_transl_resp_regulator"/>
</dbReference>
<dbReference type="EMBL" id="JAWJWE010000003">
    <property type="protein sequence ID" value="KAK6638994.1"/>
    <property type="molecule type" value="Genomic_DNA"/>
</dbReference>
<accession>A0AAN8P1M5</accession>
<protein>
    <recommendedName>
        <fullName evidence="1">G domain-containing protein</fullName>
    </recommendedName>
</protein>
<dbReference type="AlphaFoldDB" id="A0AAN8P1M5"/>
<dbReference type="SUPFAM" id="SSF52540">
    <property type="entry name" value="P-loop containing nucleoside triphosphate hydrolases"/>
    <property type="match status" value="1"/>
</dbReference>
<evidence type="ECO:0000313" key="3">
    <source>
        <dbReference type="Proteomes" id="UP001372834"/>
    </source>
</evidence>
<feature type="domain" description="G" evidence="1">
    <location>
        <begin position="358"/>
        <end position="409"/>
    </location>
</feature>
<dbReference type="Proteomes" id="UP001372834">
    <property type="component" value="Unassembled WGS sequence"/>
</dbReference>
<dbReference type="InterPro" id="IPR006073">
    <property type="entry name" value="GTP-bd"/>
</dbReference>
<dbReference type="GO" id="GO:0005525">
    <property type="term" value="F:GTP binding"/>
    <property type="evidence" value="ECO:0007669"/>
    <property type="project" value="InterPro"/>
</dbReference>
<organism evidence="2 3">
    <name type="scientific">Polyplax serrata</name>
    <name type="common">Common mouse louse</name>
    <dbReference type="NCBI Taxonomy" id="468196"/>
    <lineage>
        <taxon>Eukaryota</taxon>
        <taxon>Metazoa</taxon>
        <taxon>Ecdysozoa</taxon>
        <taxon>Arthropoda</taxon>
        <taxon>Hexapoda</taxon>
        <taxon>Insecta</taxon>
        <taxon>Pterygota</taxon>
        <taxon>Neoptera</taxon>
        <taxon>Paraneoptera</taxon>
        <taxon>Psocodea</taxon>
        <taxon>Troctomorpha</taxon>
        <taxon>Phthiraptera</taxon>
        <taxon>Anoplura</taxon>
        <taxon>Polyplacidae</taxon>
        <taxon>Polyplax</taxon>
    </lineage>
</organism>
<sequence>MPVSKTFNFVNLKRVCKLYTCRPTVRKYGLPTNLTKNIRLKNNEEQEFLSKIRYNDVLKDIKKENERSKKNKVLNFTNLTTHTKPICLSYLTPEADTDERQTNATENETQVDHSQYITKIITEATSDNSKAIPLDVENFTPSDNVKTTSPNKWPREVFIDKSSNLVNDRIDNIIRLGTSNPSIPDSNTPCGGCGALLQCNDSSAPGFIPCEVFEYTSKRKLKSELCQRCCFLKEFNVALGVNVSPEEYPMILSQIKQHKALAVIMVDLFDFPCSIWPGILELIGDNDVIVVGNKIDLFIQEDNLFELQIKSSLKQSLVDRGLDLESILDIVLISGKTGYNVERLVTSISRNWDAAGDIYLIGCTNVGKSTLFNCLLKSDLCRIEAEEIVKRATVSSWPGTTLNLLKFPTKKIYKKLVYERAKRRIRETREKDARMKFNDRKSGFTQNTLTEPVTRTKIQTQIPIQYEFTSDYYATEENQERGLDPRDSLFASSKWFHDTPGVIQQDQITNFLTRSELTLTLPEKLIQPRSFLLSPGKSLFLGGLARVDFDEGSETAWFTVFASKHLPITITSVDDAEYVYNNLLGTNLFCVPQGGKERLSKWPEMKSKKLKICGSRPEQVAGDIVLSSAGWISVVLEPAFYCEVTVWTLEGKGIYLRDIPVIKKPPLLNLRYSDVNTPRKKTRKRE</sequence>
<comment type="caution">
    <text evidence="2">The sequence shown here is derived from an EMBL/GenBank/DDBJ whole genome shotgun (WGS) entry which is preliminary data.</text>
</comment>
<dbReference type="CDD" id="cd01855">
    <property type="entry name" value="YqeH"/>
    <property type="match status" value="1"/>
</dbReference>
<dbReference type="PANTHER" id="PTHR46406">
    <property type="entry name" value="NITRIC OXIDE-ASSOCIATED PROTEIN 1"/>
    <property type="match status" value="1"/>
</dbReference>
<proteinExistence type="predicted"/>
<evidence type="ECO:0000259" key="1">
    <source>
        <dbReference type="Pfam" id="PF01926"/>
    </source>
</evidence>
<reference evidence="2 3" key="1">
    <citation type="submission" date="2023-10" db="EMBL/GenBank/DDBJ databases">
        <title>Genomes of two closely related lineages of the louse Polyplax serrata with different host specificities.</title>
        <authorList>
            <person name="Martinu J."/>
            <person name="Tarabai H."/>
            <person name="Stefka J."/>
            <person name="Hypsa V."/>
        </authorList>
    </citation>
    <scope>NUCLEOTIDE SEQUENCE [LARGE SCALE GENOMIC DNA]</scope>
    <source>
        <strain evidence="2">HR10_N</strain>
    </source>
</reference>
<evidence type="ECO:0000313" key="2">
    <source>
        <dbReference type="EMBL" id="KAK6638994.1"/>
    </source>
</evidence>
<dbReference type="Gene3D" id="3.40.50.300">
    <property type="entry name" value="P-loop containing nucleotide triphosphate hydrolases"/>
    <property type="match status" value="1"/>
</dbReference>
<gene>
    <name evidence="2" type="ORF">RUM43_007264</name>
</gene>
<dbReference type="Pfam" id="PF01926">
    <property type="entry name" value="MMR_HSR1"/>
    <property type="match status" value="1"/>
</dbReference>
<name>A0AAN8P1M5_POLSC</name>
<dbReference type="PANTHER" id="PTHR46406:SF1">
    <property type="entry name" value="NITRIC OXIDE-ASSOCIATED PROTEIN 1"/>
    <property type="match status" value="1"/>
</dbReference>
<dbReference type="InterPro" id="IPR027417">
    <property type="entry name" value="P-loop_NTPase"/>
</dbReference>